<reference evidence="2 3" key="1">
    <citation type="submission" date="2016-07" db="EMBL/GenBank/DDBJ databases">
        <title>Pervasive Adenine N6-methylation of Active Genes in Fungi.</title>
        <authorList>
            <consortium name="DOE Joint Genome Institute"/>
            <person name="Mondo S.J."/>
            <person name="Dannebaum R.O."/>
            <person name="Kuo R.C."/>
            <person name="Labutti K."/>
            <person name="Haridas S."/>
            <person name="Kuo A."/>
            <person name="Salamov A."/>
            <person name="Ahrendt S.R."/>
            <person name="Lipzen A."/>
            <person name="Sullivan W."/>
            <person name="Andreopoulos W.B."/>
            <person name="Clum A."/>
            <person name="Lindquist E."/>
            <person name="Daum C."/>
            <person name="Ramamoorthy G.K."/>
            <person name="Gryganskyi A."/>
            <person name="Culley D."/>
            <person name="Magnuson J.K."/>
            <person name="James T.Y."/>
            <person name="O'Malley M.A."/>
            <person name="Stajich J.E."/>
            <person name="Spatafora J.W."/>
            <person name="Visel A."/>
            <person name="Grigoriev I.V."/>
        </authorList>
    </citation>
    <scope>NUCLEOTIDE SEQUENCE [LARGE SCALE GENOMIC DNA]</scope>
    <source>
        <strain evidence="2 3">JEL800</strain>
    </source>
</reference>
<gene>
    <name evidence="2" type="ORF">BCR33DRAFT_327479</name>
</gene>
<dbReference type="Pfam" id="PF13519">
    <property type="entry name" value="VWA_2"/>
    <property type="match status" value="1"/>
</dbReference>
<proteinExistence type="predicted"/>
<comment type="caution">
    <text evidence="2">The sequence shown here is derived from an EMBL/GenBank/DDBJ whole genome shotgun (WGS) entry which is preliminary data.</text>
</comment>
<dbReference type="InterPro" id="IPR051113">
    <property type="entry name" value="Integrator_subunit6"/>
</dbReference>
<dbReference type="PANTHER" id="PTHR12957">
    <property type="entry name" value="DEAD/H BOX POLYPEPTIDE 26/DICE1-RELATED"/>
    <property type="match status" value="1"/>
</dbReference>
<evidence type="ECO:0000259" key="1">
    <source>
        <dbReference type="Pfam" id="PF13519"/>
    </source>
</evidence>
<name>A0A1Y2C4D4_9FUNG</name>
<evidence type="ECO:0000313" key="3">
    <source>
        <dbReference type="Proteomes" id="UP000193642"/>
    </source>
</evidence>
<evidence type="ECO:0000313" key="2">
    <source>
        <dbReference type="EMBL" id="ORY41888.1"/>
    </source>
</evidence>
<dbReference type="GO" id="GO:0034472">
    <property type="term" value="P:snRNA 3'-end processing"/>
    <property type="evidence" value="ECO:0007669"/>
    <property type="project" value="TreeGrafter"/>
</dbReference>
<feature type="domain" description="VWFA" evidence="1">
    <location>
        <begin position="4"/>
        <end position="82"/>
    </location>
</feature>
<protein>
    <submittedName>
        <fullName evidence="2">DEAD/H box polypeptide 26B</fullName>
    </submittedName>
</protein>
<dbReference type="OrthoDB" id="17307at2759"/>
<dbReference type="InterPro" id="IPR002035">
    <property type="entry name" value="VWF_A"/>
</dbReference>
<dbReference type="EMBL" id="MCGO01000030">
    <property type="protein sequence ID" value="ORY41888.1"/>
    <property type="molecule type" value="Genomic_DNA"/>
</dbReference>
<dbReference type="PANTHER" id="PTHR12957:SF2">
    <property type="entry name" value="INTEGRATOR COMPLEX SUBUNIT 6"/>
    <property type="match status" value="1"/>
</dbReference>
<sequence>MIYVFVVDTSASMNQVFSHGLSYLDCAKSGIEHFFQWEQRRSDRKGNKYVLIDYSDPPGCIKAGVHDSIPQLLLQLKTLNATDISNPGKLFTLHLII</sequence>
<dbReference type="Proteomes" id="UP000193642">
    <property type="component" value="Unassembled WGS sequence"/>
</dbReference>
<dbReference type="STRING" id="329046.A0A1Y2C4D4"/>
<dbReference type="GO" id="GO:0032039">
    <property type="term" value="C:integrator complex"/>
    <property type="evidence" value="ECO:0007669"/>
    <property type="project" value="TreeGrafter"/>
</dbReference>
<organism evidence="2 3">
    <name type="scientific">Rhizoclosmatium globosum</name>
    <dbReference type="NCBI Taxonomy" id="329046"/>
    <lineage>
        <taxon>Eukaryota</taxon>
        <taxon>Fungi</taxon>
        <taxon>Fungi incertae sedis</taxon>
        <taxon>Chytridiomycota</taxon>
        <taxon>Chytridiomycota incertae sedis</taxon>
        <taxon>Chytridiomycetes</taxon>
        <taxon>Chytridiales</taxon>
        <taxon>Chytriomycetaceae</taxon>
        <taxon>Rhizoclosmatium</taxon>
    </lineage>
</organism>
<accession>A0A1Y2C4D4</accession>
<keyword evidence="3" id="KW-1185">Reference proteome</keyword>
<dbReference type="AlphaFoldDB" id="A0A1Y2C4D4"/>